<protein>
    <submittedName>
        <fullName evidence="2">Uncharacterized protein</fullName>
    </submittedName>
</protein>
<accession>A0A2P2M8J6</accession>
<sequence>MSLIYYGINIIYQKSEIMVINILSIIMIILCICLLMNKYKRFYQTMKTRERLHALNLSQNPTMCMPHVLRCLFFNFHQISWNGLLYDKVFIKQKKRLRF</sequence>
<keyword evidence="1" id="KW-0812">Transmembrane</keyword>
<organism evidence="2">
    <name type="scientific">Rhizophora mucronata</name>
    <name type="common">Asiatic mangrove</name>
    <dbReference type="NCBI Taxonomy" id="61149"/>
    <lineage>
        <taxon>Eukaryota</taxon>
        <taxon>Viridiplantae</taxon>
        <taxon>Streptophyta</taxon>
        <taxon>Embryophyta</taxon>
        <taxon>Tracheophyta</taxon>
        <taxon>Spermatophyta</taxon>
        <taxon>Magnoliopsida</taxon>
        <taxon>eudicotyledons</taxon>
        <taxon>Gunneridae</taxon>
        <taxon>Pentapetalae</taxon>
        <taxon>rosids</taxon>
        <taxon>fabids</taxon>
        <taxon>Malpighiales</taxon>
        <taxon>Rhizophoraceae</taxon>
        <taxon>Rhizophora</taxon>
    </lineage>
</organism>
<keyword evidence="1" id="KW-0472">Membrane</keyword>
<dbReference type="AlphaFoldDB" id="A0A2P2M8J6"/>
<dbReference type="EMBL" id="GGEC01046063">
    <property type="protein sequence ID" value="MBX26547.1"/>
    <property type="molecule type" value="Transcribed_RNA"/>
</dbReference>
<evidence type="ECO:0000313" key="2">
    <source>
        <dbReference type="EMBL" id="MBX26547.1"/>
    </source>
</evidence>
<keyword evidence="1" id="KW-1133">Transmembrane helix</keyword>
<proteinExistence type="predicted"/>
<reference evidence="2" key="1">
    <citation type="submission" date="2018-02" db="EMBL/GenBank/DDBJ databases">
        <title>Rhizophora mucronata_Transcriptome.</title>
        <authorList>
            <person name="Meera S.P."/>
            <person name="Sreeshan A."/>
            <person name="Augustine A."/>
        </authorList>
    </citation>
    <scope>NUCLEOTIDE SEQUENCE</scope>
    <source>
        <tissue evidence="2">Leaf</tissue>
    </source>
</reference>
<evidence type="ECO:0000256" key="1">
    <source>
        <dbReference type="SAM" id="Phobius"/>
    </source>
</evidence>
<feature type="transmembrane region" description="Helical" evidence="1">
    <location>
        <begin position="17"/>
        <end position="37"/>
    </location>
</feature>
<name>A0A2P2M8J6_RHIMU</name>